<dbReference type="EMBL" id="JACXYY010000001">
    <property type="protein sequence ID" value="MBD3913588.1"/>
    <property type="molecule type" value="Genomic_DNA"/>
</dbReference>
<dbReference type="SUPFAM" id="SSF52540">
    <property type="entry name" value="P-loop containing nucleoside triphosphate hydrolases"/>
    <property type="match status" value="1"/>
</dbReference>
<comment type="caution">
    <text evidence="2">The sequence shown here is derived from an EMBL/GenBank/DDBJ whole genome shotgun (WGS) entry which is preliminary data.</text>
</comment>
<protein>
    <submittedName>
        <fullName evidence="2">ATP-binding protein</fullName>
    </submittedName>
</protein>
<accession>A0ABR8MBU1</accession>
<reference evidence="2 3" key="1">
    <citation type="submission" date="2020-09" db="EMBL/GenBank/DDBJ databases">
        <title>novel species in genus Nocardioides.</title>
        <authorList>
            <person name="Zhang G."/>
        </authorList>
    </citation>
    <scope>NUCLEOTIDE SEQUENCE [LARGE SCALE GENOMIC DNA]</scope>
    <source>
        <strain evidence="2 3">19197</strain>
    </source>
</reference>
<organism evidence="2 3">
    <name type="scientific">Nocardioides hwasunensis</name>
    <dbReference type="NCBI Taxonomy" id="397258"/>
    <lineage>
        <taxon>Bacteria</taxon>
        <taxon>Bacillati</taxon>
        <taxon>Actinomycetota</taxon>
        <taxon>Actinomycetes</taxon>
        <taxon>Propionibacteriales</taxon>
        <taxon>Nocardioidaceae</taxon>
        <taxon>Nocardioides</taxon>
    </lineage>
</organism>
<evidence type="ECO:0000259" key="1">
    <source>
        <dbReference type="SMART" id="SM00382"/>
    </source>
</evidence>
<dbReference type="InterPro" id="IPR027417">
    <property type="entry name" value="P-loop_NTPase"/>
</dbReference>
<evidence type="ECO:0000313" key="3">
    <source>
        <dbReference type="Proteomes" id="UP000649289"/>
    </source>
</evidence>
<keyword evidence="3" id="KW-1185">Reference proteome</keyword>
<dbReference type="Gene3D" id="3.40.50.300">
    <property type="entry name" value="P-loop containing nucleotide triphosphate hydrolases"/>
    <property type="match status" value="1"/>
</dbReference>
<sequence>MSQPDRPRPDEVFTPTKIPLADTNVYTKRSDPEKALTRYVQRGQIPVVFGEYGVGKTTVVRRFFREADDAGTVVYVSSPAGKELADVFTVVLEHLDYAVETEISRRTGDSQELGARLVAHGKLATSNEINTKYSLVVTSPTSEALIAEMASRQVTLIIDELHRATPSFREDLVDFMKACRGGNDDYPVIVLIGTTLDAERLVGQDPGIDRFVKELLVEPLTDEEARFIVTQGFNRLQLSVPDHLVETIIRTSAGAPTIVQSVCLDMAEACIARDDTFLTPSDYEAAVRTYLAENGRRLAGVYLKAIEQVGPKKYRKQILLAMAEQTHDFANMEEIRTRVSEQLGDDVPATALSGPLRELKSSEDSILQDVERREGGRVYNLNSFRDPMMKSFIRFMRELEVQGLVPKPPAL</sequence>
<name>A0ABR8MBU1_9ACTN</name>
<dbReference type="Pfam" id="PF13401">
    <property type="entry name" value="AAA_22"/>
    <property type="match status" value="1"/>
</dbReference>
<feature type="domain" description="AAA+ ATPase" evidence="1">
    <location>
        <begin position="42"/>
        <end position="222"/>
    </location>
</feature>
<dbReference type="Proteomes" id="UP000649289">
    <property type="component" value="Unassembled WGS sequence"/>
</dbReference>
<dbReference type="RefSeq" id="WP_191197897.1">
    <property type="nucleotide sequence ID" value="NZ_BAAAPA010000002.1"/>
</dbReference>
<dbReference type="InterPro" id="IPR052026">
    <property type="entry name" value="ExeA_AAA_ATPase_DNA-bind"/>
</dbReference>
<gene>
    <name evidence="2" type="ORF">IEZ25_03080</name>
</gene>
<keyword evidence="2" id="KW-0067">ATP-binding</keyword>
<evidence type="ECO:0000313" key="2">
    <source>
        <dbReference type="EMBL" id="MBD3913588.1"/>
    </source>
</evidence>
<dbReference type="InterPro" id="IPR003593">
    <property type="entry name" value="AAA+_ATPase"/>
</dbReference>
<dbReference type="GO" id="GO:0005524">
    <property type="term" value="F:ATP binding"/>
    <property type="evidence" value="ECO:0007669"/>
    <property type="project" value="UniProtKB-KW"/>
</dbReference>
<dbReference type="SMART" id="SM00382">
    <property type="entry name" value="AAA"/>
    <property type="match status" value="1"/>
</dbReference>
<dbReference type="InterPro" id="IPR049945">
    <property type="entry name" value="AAA_22"/>
</dbReference>
<dbReference type="PANTHER" id="PTHR35894">
    <property type="entry name" value="GENERAL SECRETION PATHWAY PROTEIN A-RELATED"/>
    <property type="match status" value="1"/>
</dbReference>
<keyword evidence="2" id="KW-0547">Nucleotide-binding</keyword>
<dbReference type="PANTHER" id="PTHR35894:SF1">
    <property type="entry name" value="PHOSPHORIBULOKINASE _ URIDINE KINASE FAMILY"/>
    <property type="match status" value="1"/>
</dbReference>
<proteinExistence type="predicted"/>